<name>A0ABS9CI38_9BACT</name>
<dbReference type="Proteomes" id="UP001200470">
    <property type="component" value="Unassembled WGS sequence"/>
</dbReference>
<dbReference type="EMBL" id="JADYTN010000023">
    <property type="protein sequence ID" value="MCF2564402.1"/>
    <property type="molecule type" value="Genomic_DNA"/>
</dbReference>
<sequence length="323" mass="36739">MEKVKNSLLCVIVLLLSACYNHGPVSPDAWDLTERQIDSLSFFTTHHYSQNYNFVVKASQMPISDEAGSQAFDTLYVSKGDPLVVADIKTISTDTIDSVWVKVARDQMTQGWIRESEMLPCVSPNDPISQFIDFFSDTHLLLFLALLVVVVVAYGLRRLMRHNARIVHFNDIDSFYPTLLCILIASSATLYASIQMFSPESWRHFYYHPSLNPFSLPWFLALFIASVWAILIVGVATIDDVVHRLEPSEGLLYLCGLAGVCAVDYVLFSITTLYYIGFLFLVVYIIFALWRYFRYSHYRYVCGNCGARMHRKGICPKCGVENV</sequence>
<feature type="transmembrane region" description="Helical" evidence="1">
    <location>
        <begin position="250"/>
        <end position="268"/>
    </location>
</feature>
<proteinExistence type="predicted"/>
<keyword evidence="2" id="KW-0732">Signal</keyword>
<dbReference type="RefSeq" id="WP_301638423.1">
    <property type="nucleotide sequence ID" value="NZ_JADYTN010000023.1"/>
</dbReference>
<keyword evidence="4" id="KW-1185">Reference proteome</keyword>
<evidence type="ECO:0000313" key="4">
    <source>
        <dbReference type="Proteomes" id="UP001200470"/>
    </source>
</evidence>
<protein>
    <submittedName>
        <fullName evidence="3">Zinc ribbon domain-containing protein</fullName>
    </submittedName>
</protein>
<keyword evidence="1" id="KW-0472">Membrane</keyword>
<feature type="transmembrane region" description="Helical" evidence="1">
    <location>
        <begin position="218"/>
        <end position="238"/>
    </location>
</feature>
<keyword evidence="1" id="KW-0812">Transmembrane</keyword>
<feature type="transmembrane region" description="Helical" evidence="1">
    <location>
        <begin position="274"/>
        <end position="293"/>
    </location>
</feature>
<comment type="caution">
    <text evidence="3">The sequence shown here is derived from an EMBL/GenBank/DDBJ whole genome shotgun (WGS) entry which is preliminary data.</text>
</comment>
<accession>A0ABS9CI38</accession>
<dbReference type="PROSITE" id="PS51257">
    <property type="entry name" value="PROKAR_LIPOPROTEIN"/>
    <property type="match status" value="1"/>
</dbReference>
<feature type="signal peptide" evidence="2">
    <location>
        <begin position="1"/>
        <end position="23"/>
    </location>
</feature>
<organism evidence="3 4">
    <name type="scientific">Xylanibacter brevis</name>
    <dbReference type="NCBI Taxonomy" id="83231"/>
    <lineage>
        <taxon>Bacteria</taxon>
        <taxon>Pseudomonadati</taxon>
        <taxon>Bacteroidota</taxon>
        <taxon>Bacteroidia</taxon>
        <taxon>Bacteroidales</taxon>
        <taxon>Prevotellaceae</taxon>
        <taxon>Xylanibacter</taxon>
    </lineage>
</organism>
<evidence type="ECO:0000256" key="2">
    <source>
        <dbReference type="SAM" id="SignalP"/>
    </source>
</evidence>
<feature type="transmembrane region" description="Helical" evidence="1">
    <location>
        <begin position="138"/>
        <end position="156"/>
    </location>
</feature>
<keyword evidence="1" id="KW-1133">Transmembrane helix</keyword>
<feature type="transmembrane region" description="Helical" evidence="1">
    <location>
        <begin position="176"/>
        <end position="198"/>
    </location>
</feature>
<evidence type="ECO:0000313" key="3">
    <source>
        <dbReference type="EMBL" id="MCF2564402.1"/>
    </source>
</evidence>
<gene>
    <name evidence="3" type="ORF">I6E12_09785</name>
</gene>
<reference evidence="3 4" key="1">
    <citation type="submission" date="2020-12" db="EMBL/GenBank/DDBJ databases">
        <title>Whole genome sequences of gut porcine anaerobes.</title>
        <authorList>
            <person name="Kubasova T."/>
            <person name="Jahodarova E."/>
            <person name="Rychlik I."/>
        </authorList>
    </citation>
    <scope>NUCLEOTIDE SEQUENCE [LARGE SCALE GENOMIC DNA]</scope>
    <source>
        <strain evidence="3 4">An925</strain>
    </source>
</reference>
<evidence type="ECO:0000256" key="1">
    <source>
        <dbReference type="SAM" id="Phobius"/>
    </source>
</evidence>
<feature type="chain" id="PRO_5045994653" evidence="2">
    <location>
        <begin position="24"/>
        <end position="323"/>
    </location>
</feature>